<comment type="caution">
    <text evidence="1">The sequence shown here is derived from an EMBL/GenBank/DDBJ whole genome shotgun (WGS) entry which is preliminary data.</text>
</comment>
<reference evidence="1" key="1">
    <citation type="submission" date="2004-02" db="EMBL/GenBank/DDBJ databases">
        <authorList>
            <consortium name="DOE Joint Genome Institute"/>
        </authorList>
    </citation>
    <scope>NUCLEOTIDE SEQUENCE [LARGE SCALE GENOMIC DNA]</scope>
    <source>
        <strain evidence="1">WH 8501</strain>
    </source>
</reference>
<reference evidence="1" key="2">
    <citation type="submission" date="2005-06" db="EMBL/GenBank/DDBJ databases">
        <title>Sequencing of the draft genome and assembly of Crocosphaera watsonii WH 8501.</title>
        <authorList>
            <consortium name="US DOE Joint Genome Institute (JGI-PGF)"/>
            <person name="Copeland A."/>
            <person name="Lucas S."/>
            <person name="Lapidus A."/>
            <person name="Barry K."/>
            <person name="Detter C."/>
            <person name="Glavina T."/>
            <person name="Hammon N."/>
            <person name="Israni S."/>
            <person name="Pitluck S."/>
            <person name="Richardson P."/>
        </authorList>
    </citation>
    <scope>NUCLEOTIDE SEQUENCE [LARGE SCALE GENOMIC DNA]</scope>
    <source>
        <strain evidence="1">WH 8501</strain>
    </source>
</reference>
<dbReference type="AlphaFoldDB" id="Q4BWQ6"/>
<organism evidence="1 2">
    <name type="scientific">Crocosphaera watsonii WH 8501</name>
    <dbReference type="NCBI Taxonomy" id="165597"/>
    <lineage>
        <taxon>Bacteria</taxon>
        <taxon>Bacillati</taxon>
        <taxon>Cyanobacteriota</taxon>
        <taxon>Cyanophyceae</taxon>
        <taxon>Oscillatoriophycideae</taxon>
        <taxon>Chroococcales</taxon>
        <taxon>Aphanothecaceae</taxon>
        <taxon>Crocosphaera</taxon>
    </lineage>
</organism>
<evidence type="ECO:0000313" key="1">
    <source>
        <dbReference type="EMBL" id="EAM48334.1"/>
    </source>
</evidence>
<name>Q4BWQ6_CROWT</name>
<dbReference type="EMBL" id="AADV02000154">
    <property type="protein sequence ID" value="EAM48334.1"/>
    <property type="molecule type" value="Genomic_DNA"/>
</dbReference>
<proteinExistence type="predicted"/>
<dbReference type="Proteomes" id="UP000003922">
    <property type="component" value="Unassembled WGS sequence"/>
</dbReference>
<protein>
    <submittedName>
        <fullName evidence="1">Uncharacterized protein</fullName>
    </submittedName>
</protein>
<keyword evidence="2" id="KW-1185">Reference proteome</keyword>
<gene>
    <name evidence="1" type="ORF">CwatDRAFT_0841</name>
</gene>
<dbReference type="KEGG" id="cwa:CwatDRAFT_0841"/>
<reference evidence="1" key="3">
    <citation type="submission" date="2016-12" db="EMBL/GenBank/DDBJ databases">
        <title>Annotation of the draft genome assembly of Crocosphaera watsonii WH 8501.</title>
        <authorList>
            <consortium name="US DOE Joint Genome Institute (JGI-ORNL)"/>
            <person name="Larimer F."/>
            <person name="Land M."/>
        </authorList>
    </citation>
    <scope>NUCLEOTIDE SEQUENCE</scope>
    <source>
        <strain evidence="1">WH 8501</strain>
    </source>
</reference>
<sequence length="167" mass="19484">MLLRWNSEMPIKYHHPVSLSLMSTDLPIDCTLETSGTLYQKDRFRFDLLVNQPDSPESVAQEETTSAVETARSMLWLEISPARVIMSLQGSGRFCYRHFWEPGIYGLSRYWLNDSGGEIANAFRLRNYTRSLQLDGETLPEYLRIEYELWSGEVQMGNYILNLEVYR</sequence>
<accession>Q4BWQ6</accession>
<evidence type="ECO:0000313" key="2">
    <source>
        <dbReference type="Proteomes" id="UP000003922"/>
    </source>
</evidence>